<keyword evidence="2" id="KW-1185">Reference proteome</keyword>
<reference evidence="1 2" key="1">
    <citation type="submission" date="2019-05" db="EMBL/GenBank/DDBJ databases">
        <title>Another draft genome of Portunus trituberculatus and its Hox gene families provides insights of decapod evolution.</title>
        <authorList>
            <person name="Jeong J.-H."/>
            <person name="Song I."/>
            <person name="Kim S."/>
            <person name="Choi T."/>
            <person name="Kim D."/>
            <person name="Ryu S."/>
            <person name="Kim W."/>
        </authorList>
    </citation>
    <scope>NUCLEOTIDE SEQUENCE [LARGE SCALE GENOMIC DNA]</scope>
    <source>
        <tissue evidence="1">Muscle</tissue>
    </source>
</reference>
<proteinExistence type="predicted"/>
<evidence type="ECO:0000313" key="1">
    <source>
        <dbReference type="EMBL" id="MPC48320.1"/>
    </source>
</evidence>
<name>A0A5B7FKV5_PORTR</name>
<dbReference type="Proteomes" id="UP000324222">
    <property type="component" value="Unassembled WGS sequence"/>
</dbReference>
<comment type="caution">
    <text evidence="1">The sequence shown here is derived from an EMBL/GenBank/DDBJ whole genome shotgun (WGS) entry which is preliminary data.</text>
</comment>
<organism evidence="1 2">
    <name type="scientific">Portunus trituberculatus</name>
    <name type="common">Swimming crab</name>
    <name type="synonym">Neptunus trituberculatus</name>
    <dbReference type="NCBI Taxonomy" id="210409"/>
    <lineage>
        <taxon>Eukaryota</taxon>
        <taxon>Metazoa</taxon>
        <taxon>Ecdysozoa</taxon>
        <taxon>Arthropoda</taxon>
        <taxon>Crustacea</taxon>
        <taxon>Multicrustacea</taxon>
        <taxon>Malacostraca</taxon>
        <taxon>Eumalacostraca</taxon>
        <taxon>Eucarida</taxon>
        <taxon>Decapoda</taxon>
        <taxon>Pleocyemata</taxon>
        <taxon>Brachyura</taxon>
        <taxon>Eubrachyura</taxon>
        <taxon>Portunoidea</taxon>
        <taxon>Portunidae</taxon>
        <taxon>Portuninae</taxon>
        <taxon>Portunus</taxon>
    </lineage>
</organism>
<accession>A0A5B7FKV5</accession>
<evidence type="ECO:0000313" key="2">
    <source>
        <dbReference type="Proteomes" id="UP000324222"/>
    </source>
</evidence>
<sequence length="67" mass="7437">MDCGSDTEYLIVVYLSGRHEALQRSQLGFYLLLPVLCLLQLLGSHTGHSTSHCCRWTVGNMSILAKV</sequence>
<protein>
    <submittedName>
        <fullName evidence="1">Uncharacterized protein</fullName>
    </submittedName>
</protein>
<dbReference type="EMBL" id="VSRR010008218">
    <property type="protein sequence ID" value="MPC48320.1"/>
    <property type="molecule type" value="Genomic_DNA"/>
</dbReference>
<gene>
    <name evidence="1" type="ORF">E2C01_042088</name>
</gene>
<dbReference type="AlphaFoldDB" id="A0A5B7FKV5"/>